<protein>
    <recommendedName>
        <fullName evidence="3">Transposase</fullName>
    </recommendedName>
</protein>
<dbReference type="PANTHER" id="PTHR34613">
    <property type="entry name" value="SLL0800 PROTEIN"/>
    <property type="match status" value="1"/>
</dbReference>
<dbReference type="EMBL" id="CP017174">
    <property type="protein sequence ID" value="QDE72767.1"/>
    <property type="molecule type" value="Genomic_DNA"/>
</dbReference>
<evidence type="ECO:0008006" key="3">
    <source>
        <dbReference type="Google" id="ProtNLM"/>
    </source>
</evidence>
<dbReference type="Proteomes" id="UP000320179">
    <property type="component" value="Chromosome"/>
</dbReference>
<sequence>MYLRRSPCQPLPLGSLHFMTTVFDLILRRLVQGHPEQLLLLLFGGQPPDFIRMADSSLPQSELRADTVIVVEAHGARFAVDVEIQAQADPHFAARLLDYTVRIHRREKLPVLPVAIYLTPEAEGSPPPYGFECPGIRVLTFDFQVVRLWEVDYLQPTLQTAAALLPLSVLESCTGPERIAWAESRIRQAPSLSTEERLDLLVVLGTLASRRFGQDRLSHRLRDIMIDSPFWEEQRAKERTRLWSQLLLTFAEARGLTLPSDASELLALLDAPALESLVNKAVTTPDIAATELRAILTRQGH</sequence>
<proteinExistence type="predicted"/>
<reference evidence="1 2" key="1">
    <citation type="journal article" date="2019" name="Science">
        <title>Social genes are selection hotspots in kin groups of a soil microbe.</title>
        <authorList>
            <person name="Wielgoss S."/>
            <person name="Wolfensberger R."/>
            <person name="Sun L."/>
            <person name="Fiegna F."/>
            <person name="Velicer G.J."/>
        </authorList>
    </citation>
    <scope>NUCLEOTIDE SEQUENCE [LARGE SCALE GENOMIC DNA]</scope>
    <source>
        <strain evidence="1 2">MC3.5.9c15</strain>
    </source>
</reference>
<dbReference type="PANTHER" id="PTHR34613:SF1">
    <property type="entry name" value="SLL6017 PROTEIN"/>
    <property type="match status" value="1"/>
</dbReference>
<organism evidence="1 2">
    <name type="scientific">Myxococcus xanthus</name>
    <dbReference type="NCBI Taxonomy" id="34"/>
    <lineage>
        <taxon>Bacteria</taxon>
        <taxon>Pseudomonadati</taxon>
        <taxon>Myxococcota</taxon>
        <taxon>Myxococcia</taxon>
        <taxon>Myxococcales</taxon>
        <taxon>Cystobacterineae</taxon>
        <taxon>Myxococcaceae</taxon>
        <taxon>Myxococcus</taxon>
    </lineage>
</organism>
<evidence type="ECO:0000313" key="2">
    <source>
        <dbReference type="Proteomes" id="UP000320179"/>
    </source>
</evidence>
<name>A0AAE6G887_MYXXA</name>
<accession>A0AAE6G887</accession>
<gene>
    <name evidence="1" type="ORF">BHS09_36520</name>
</gene>
<evidence type="ECO:0000313" key="1">
    <source>
        <dbReference type="EMBL" id="QDE72767.1"/>
    </source>
</evidence>
<dbReference type="AlphaFoldDB" id="A0AAE6G887"/>